<dbReference type="PANTHER" id="PTHR48079:SF6">
    <property type="entry name" value="NAD(P)-BINDING DOMAIN-CONTAINING PROTEIN-RELATED"/>
    <property type="match status" value="1"/>
</dbReference>
<dbReference type="Gene3D" id="3.40.50.720">
    <property type="entry name" value="NAD(P)-binding Rossmann-like Domain"/>
    <property type="match status" value="1"/>
</dbReference>
<dbReference type="InterPro" id="IPR036291">
    <property type="entry name" value="NAD(P)-bd_dom_sf"/>
</dbReference>
<sequence length="186" mass="20426">MAPKIFLTGATGYIGGEALYSISQAHPEAEFTLLVRSEDKAKLVAAQYPKAKFVYGSLDDSEVIEKAAAEADIVVHTADSSDHVPAAKAIAKGLAEGHSEEKPGYWIHVCGTGMLQWYDWDNNRYGQDPLPEEKYHDIDDIDRITSLPSHVYHRNIDEIVLATNHTKKVKTLIVGPPTIYGPGRAP</sequence>
<feature type="domain" description="NAD(P)-binding" evidence="1">
    <location>
        <begin position="9"/>
        <end position="92"/>
    </location>
</feature>
<dbReference type="Pfam" id="PF13460">
    <property type="entry name" value="NAD_binding_10"/>
    <property type="match status" value="1"/>
</dbReference>
<dbReference type="GO" id="GO:0005737">
    <property type="term" value="C:cytoplasm"/>
    <property type="evidence" value="ECO:0007669"/>
    <property type="project" value="TreeGrafter"/>
</dbReference>
<name>A0A9W8TKP0_9PEZI</name>
<comment type="caution">
    <text evidence="2">The sequence shown here is derived from an EMBL/GenBank/DDBJ whole genome shotgun (WGS) entry which is preliminary data.</text>
</comment>
<dbReference type="AlphaFoldDB" id="A0A9W8TKP0"/>
<evidence type="ECO:0000259" key="1">
    <source>
        <dbReference type="Pfam" id="PF13460"/>
    </source>
</evidence>
<dbReference type="SUPFAM" id="SSF51735">
    <property type="entry name" value="NAD(P)-binding Rossmann-fold domains"/>
    <property type="match status" value="1"/>
</dbReference>
<dbReference type="EMBL" id="JANPWZ010001646">
    <property type="protein sequence ID" value="KAJ3564216.1"/>
    <property type="molecule type" value="Genomic_DNA"/>
</dbReference>
<proteinExistence type="predicted"/>
<evidence type="ECO:0000313" key="2">
    <source>
        <dbReference type="EMBL" id="KAJ3564216.1"/>
    </source>
</evidence>
<dbReference type="GO" id="GO:0004029">
    <property type="term" value="F:aldehyde dehydrogenase (NAD+) activity"/>
    <property type="evidence" value="ECO:0007669"/>
    <property type="project" value="TreeGrafter"/>
</dbReference>
<protein>
    <recommendedName>
        <fullName evidence="1">NAD(P)-binding domain-containing protein</fullName>
    </recommendedName>
</protein>
<accession>A0A9W8TKP0</accession>
<keyword evidence="3" id="KW-1185">Reference proteome</keyword>
<evidence type="ECO:0000313" key="3">
    <source>
        <dbReference type="Proteomes" id="UP001148614"/>
    </source>
</evidence>
<dbReference type="InterPro" id="IPR051783">
    <property type="entry name" value="NAD(P)-dependent_oxidoreduct"/>
</dbReference>
<reference evidence="2" key="1">
    <citation type="submission" date="2022-07" db="EMBL/GenBank/DDBJ databases">
        <title>Genome Sequence of Xylaria arbuscula.</title>
        <authorList>
            <person name="Buettner E."/>
        </authorList>
    </citation>
    <scope>NUCLEOTIDE SEQUENCE</scope>
    <source>
        <strain evidence="2">VT107</strain>
    </source>
</reference>
<dbReference type="InterPro" id="IPR016040">
    <property type="entry name" value="NAD(P)-bd_dom"/>
</dbReference>
<dbReference type="Proteomes" id="UP001148614">
    <property type="component" value="Unassembled WGS sequence"/>
</dbReference>
<dbReference type="PANTHER" id="PTHR48079">
    <property type="entry name" value="PROTEIN YEEZ"/>
    <property type="match status" value="1"/>
</dbReference>
<gene>
    <name evidence="2" type="ORF">NPX13_g7921</name>
</gene>
<dbReference type="VEuPathDB" id="FungiDB:F4678DRAFT_445841"/>
<organism evidence="2 3">
    <name type="scientific">Xylaria arbuscula</name>
    <dbReference type="NCBI Taxonomy" id="114810"/>
    <lineage>
        <taxon>Eukaryota</taxon>
        <taxon>Fungi</taxon>
        <taxon>Dikarya</taxon>
        <taxon>Ascomycota</taxon>
        <taxon>Pezizomycotina</taxon>
        <taxon>Sordariomycetes</taxon>
        <taxon>Xylariomycetidae</taxon>
        <taxon>Xylariales</taxon>
        <taxon>Xylariaceae</taxon>
        <taxon>Xylaria</taxon>
    </lineage>
</organism>